<sequence length="160" mass="17457">MVTVYSNQQEARQDAARRGLREKVLCLVLRGKELLVCGHAGLPQAGTQLPAGGVEAGEQPVQAAVRELYEESGLQLPAPRFLVSYRWEARLPGRLTCQVCHAYAFTAPPGLPAAWSHPADGHTFVYRWASLDAPGLDWEMDAALPYLNSVPAPLQETAHD</sequence>
<evidence type="ECO:0000259" key="4">
    <source>
        <dbReference type="PROSITE" id="PS51462"/>
    </source>
</evidence>
<gene>
    <name evidence="5" type="ORF">GCM10010841_21890</name>
</gene>
<dbReference type="PROSITE" id="PS51462">
    <property type="entry name" value="NUDIX"/>
    <property type="match status" value="1"/>
</dbReference>
<feature type="domain" description="Nudix hydrolase" evidence="4">
    <location>
        <begin position="19"/>
        <end position="154"/>
    </location>
</feature>
<dbReference type="Gene3D" id="3.90.79.10">
    <property type="entry name" value="Nucleoside Triphosphate Pyrophosphohydrolase"/>
    <property type="match status" value="1"/>
</dbReference>
<accession>A0ABQ2GVJ0</accession>
<proteinExistence type="inferred from homology"/>
<organism evidence="5 6">
    <name type="scientific">Deinococcus aerophilus</name>
    <dbReference type="NCBI Taxonomy" id="522488"/>
    <lineage>
        <taxon>Bacteria</taxon>
        <taxon>Thermotogati</taxon>
        <taxon>Deinococcota</taxon>
        <taxon>Deinococci</taxon>
        <taxon>Deinococcales</taxon>
        <taxon>Deinococcaceae</taxon>
        <taxon>Deinococcus</taxon>
    </lineage>
</organism>
<dbReference type="EMBL" id="BMOM01000017">
    <property type="protein sequence ID" value="GGM12925.1"/>
    <property type="molecule type" value="Genomic_DNA"/>
</dbReference>
<dbReference type="PROSITE" id="PS00893">
    <property type="entry name" value="NUDIX_BOX"/>
    <property type="match status" value="1"/>
</dbReference>
<comment type="cofactor">
    <cofactor evidence="1">
        <name>Mg(2+)</name>
        <dbReference type="ChEBI" id="CHEBI:18420"/>
    </cofactor>
</comment>
<keyword evidence="6" id="KW-1185">Reference proteome</keyword>
<dbReference type="PRINTS" id="PR00502">
    <property type="entry name" value="NUDIXFAMILY"/>
</dbReference>
<dbReference type="PANTHER" id="PTHR43046">
    <property type="entry name" value="GDP-MANNOSE MANNOSYL HYDROLASE"/>
    <property type="match status" value="1"/>
</dbReference>
<dbReference type="PANTHER" id="PTHR43046:SF14">
    <property type="entry name" value="MUTT_NUDIX FAMILY PROTEIN"/>
    <property type="match status" value="1"/>
</dbReference>
<dbReference type="InterPro" id="IPR020084">
    <property type="entry name" value="NUDIX_hydrolase_CS"/>
</dbReference>
<keyword evidence="2 3" id="KW-0378">Hydrolase</keyword>
<comment type="similarity">
    <text evidence="3">Belongs to the Nudix hydrolase family.</text>
</comment>
<dbReference type="Pfam" id="PF00293">
    <property type="entry name" value="NUDIX"/>
    <property type="match status" value="1"/>
</dbReference>
<evidence type="ECO:0000256" key="1">
    <source>
        <dbReference type="ARBA" id="ARBA00001946"/>
    </source>
</evidence>
<evidence type="ECO:0000313" key="5">
    <source>
        <dbReference type="EMBL" id="GGM12925.1"/>
    </source>
</evidence>
<dbReference type="InterPro" id="IPR020476">
    <property type="entry name" value="Nudix_hydrolase"/>
</dbReference>
<evidence type="ECO:0000256" key="3">
    <source>
        <dbReference type="RuleBase" id="RU003476"/>
    </source>
</evidence>
<dbReference type="InterPro" id="IPR000086">
    <property type="entry name" value="NUDIX_hydrolase_dom"/>
</dbReference>
<reference evidence="6" key="1">
    <citation type="journal article" date="2019" name="Int. J. Syst. Evol. Microbiol.">
        <title>The Global Catalogue of Microorganisms (GCM) 10K type strain sequencing project: providing services to taxonomists for standard genome sequencing and annotation.</title>
        <authorList>
            <consortium name="The Broad Institute Genomics Platform"/>
            <consortium name="The Broad Institute Genome Sequencing Center for Infectious Disease"/>
            <person name="Wu L."/>
            <person name="Ma J."/>
        </authorList>
    </citation>
    <scope>NUCLEOTIDE SEQUENCE [LARGE SCALE GENOMIC DNA]</scope>
    <source>
        <strain evidence="6">JCM 15443</strain>
    </source>
</reference>
<dbReference type="Proteomes" id="UP000661918">
    <property type="component" value="Unassembled WGS sequence"/>
</dbReference>
<protein>
    <recommendedName>
        <fullName evidence="4">Nudix hydrolase domain-containing protein</fullName>
    </recommendedName>
</protein>
<dbReference type="SUPFAM" id="SSF55811">
    <property type="entry name" value="Nudix"/>
    <property type="match status" value="1"/>
</dbReference>
<dbReference type="InterPro" id="IPR015797">
    <property type="entry name" value="NUDIX_hydrolase-like_dom_sf"/>
</dbReference>
<name>A0ABQ2GVJ0_9DEIO</name>
<dbReference type="RefSeq" id="WP_188904368.1">
    <property type="nucleotide sequence ID" value="NZ_BMOM01000017.1"/>
</dbReference>
<evidence type="ECO:0000256" key="2">
    <source>
        <dbReference type="ARBA" id="ARBA00022801"/>
    </source>
</evidence>
<comment type="caution">
    <text evidence="5">The sequence shown here is derived from an EMBL/GenBank/DDBJ whole genome shotgun (WGS) entry which is preliminary data.</text>
</comment>
<evidence type="ECO:0000313" key="6">
    <source>
        <dbReference type="Proteomes" id="UP000661918"/>
    </source>
</evidence>